<evidence type="ECO:0000313" key="4">
    <source>
        <dbReference type="Proteomes" id="UP001242288"/>
    </source>
</evidence>
<dbReference type="RefSeq" id="WP_266240851.1">
    <property type="nucleotide sequence ID" value="NZ_JAMXWF010000036.1"/>
</dbReference>
<evidence type="ECO:0000313" key="3">
    <source>
        <dbReference type="Proteomes" id="UP001209412"/>
    </source>
</evidence>
<keyword evidence="3" id="KW-1185">Reference proteome</keyword>
<proteinExistence type="predicted"/>
<reference evidence="2" key="1">
    <citation type="submission" date="2022-06" db="EMBL/GenBank/DDBJ databases">
        <title>PHB producers.</title>
        <authorList>
            <person name="Besaury L."/>
        </authorList>
    </citation>
    <scope>NUCLEOTIDE SEQUENCE</scope>
    <source>
        <strain evidence="2 3">SEWS6</strain>
    </source>
</reference>
<dbReference type="EMBL" id="JAPKHW010000036">
    <property type="protein sequence ID" value="MCX4150019.1"/>
    <property type="molecule type" value="Genomic_DNA"/>
</dbReference>
<dbReference type="EMBL" id="JAMXWF010000036">
    <property type="protein sequence ID" value="MDQ6411837.1"/>
    <property type="molecule type" value="Genomic_DNA"/>
</dbReference>
<organism evidence="2 4">
    <name type="scientific">Paraburkholderia madseniana</name>
    <dbReference type="NCBI Taxonomy" id="2599607"/>
    <lineage>
        <taxon>Bacteria</taxon>
        <taxon>Pseudomonadati</taxon>
        <taxon>Pseudomonadota</taxon>
        <taxon>Betaproteobacteria</taxon>
        <taxon>Burkholderiales</taxon>
        <taxon>Burkholderiaceae</taxon>
        <taxon>Paraburkholderia</taxon>
    </lineage>
</organism>
<evidence type="ECO:0000313" key="2">
    <source>
        <dbReference type="EMBL" id="MDQ6411837.1"/>
    </source>
</evidence>
<dbReference type="Proteomes" id="UP001209412">
    <property type="component" value="Unassembled WGS sequence"/>
</dbReference>
<dbReference type="Proteomes" id="UP001242288">
    <property type="component" value="Unassembled WGS sequence"/>
</dbReference>
<protein>
    <submittedName>
        <fullName evidence="2">Uncharacterized protein</fullName>
    </submittedName>
</protein>
<accession>A0AAP5BJS7</accession>
<evidence type="ECO:0000313" key="1">
    <source>
        <dbReference type="EMBL" id="MCX4150019.1"/>
    </source>
</evidence>
<gene>
    <name evidence="2" type="ORF">NIE36_32310</name>
    <name evidence="1" type="ORF">OSB80_32375</name>
</gene>
<comment type="caution">
    <text evidence="2">The sequence shown here is derived from an EMBL/GenBank/DDBJ whole genome shotgun (WGS) entry which is preliminary data.</text>
</comment>
<sequence>MQSQDLVFLENALSSFIETAIHRVAHSGDMQYSYRITAAEVKEATDRQRLHEAIISEYQQFFANHHVGAAYDAGFASFSITIDLNRCVLSPAQAKFLSTAMETFRAENT</sequence>
<name>A0AAP5BJS7_9BURK</name>
<dbReference type="AlphaFoldDB" id="A0AAP5BJS7"/>